<accession>A0A1S4FMU4</accession>
<dbReference type="SMR" id="A0A1S4FMU4"/>
<evidence type="ECO:0000313" key="3">
    <source>
        <dbReference type="Proteomes" id="UP000008820"/>
    </source>
</evidence>
<dbReference type="EnsemblMetazoa" id="AAEL009562-RA">
    <property type="protein sequence ID" value="AAEL009562-PA"/>
    <property type="gene ID" value="AAEL009562"/>
</dbReference>
<protein>
    <submittedName>
        <fullName evidence="2">Uncharacterized protein</fullName>
    </submittedName>
</protein>
<name>A0A1S4FMU4_AEDAE</name>
<evidence type="ECO:0000313" key="2">
    <source>
        <dbReference type="EnsemblMetazoa" id="AAEL009562-PA"/>
    </source>
</evidence>
<organism evidence="2 3">
    <name type="scientific">Aedes aegypti</name>
    <name type="common">Yellowfever mosquito</name>
    <name type="synonym">Culex aegypti</name>
    <dbReference type="NCBI Taxonomy" id="7159"/>
    <lineage>
        <taxon>Eukaryota</taxon>
        <taxon>Metazoa</taxon>
        <taxon>Ecdysozoa</taxon>
        <taxon>Arthropoda</taxon>
        <taxon>Hexapoda</taxon>
        <taxon>Insecta</taxon>
        <taxon>Pterygota</taxon>
        <taxon>Neoptera</taxon>
        <taxon>Endopterygota</taxon>
        <taxon>Diptera</taxon>
        <taxon>Nematocera</taxon>
        <taxon>Culicoidea</taxon>
        <taxon>Culicidae</taxon>
        <taxon>Culicinae</taxon>
        <taxon>Aedini</taxon>
        <taxon>Aedes</taxon>
        <taxon>Stegomyia</taxon>
    </lineage>
</organism>
<feature type="region of interest" description="Disordered" evidence="1">
    <location>
        <begin position="68"/>
        <end position="89"/>
    </location>
</feature>
<dbReference type="GO" id="GO:0008270">
    <property type="term" value="F:zinc ion binding"/>
    <property type="evidence" value="ECO:0007669"/>
    <property type="project" value="InterPro"/>
</dbReference>
<gene>
    <name evidence="2" type="primary">5572147</name>
</gene>
<evidence type="ECO:0000256" key="1">
    <source>
        <dbReference type="SAM" id="MobiDB-lite"/>
    </source>
</evidence>
<reference evidence="2" key="2">
    <citation type="submission" date="2020-05" db="UniProtKB">
        <authorList>
            <consortium name="EnsemblMetazoa"/>
        </authorList>
    </citation>
    <scope>IDENTIFICATION</scope>
    <source>
        <strain evidence="2">LVP_AGWG</strain>
    </source>
</reference>
<proteinExistence type="predicted"/>
<sequence length="431" mass="49225">MKTRSRNRNEKNNICGIKYSESCAKQGNKYSCNDRDTQKCCSYPERISNRTFRKASVNRVPATINSTTKSTLKSQPNCQKPSANRVNLSTGLTRGNADIRCKTRTAHTKSIRTKKVGRKCPFEGKDKENEPVCASMRTLQNLRAIAAKEGISTGGQKAQLEERIHWHRKFNLNSTKVQPLRPVLPLDATEFTEAEEYKQCDKKLQQSLRWLSTVQIWSYFVSRSARHGYGKGKQLKQAAFLRNICYAQINNETFQVRGYCGATMRKSTMYLLRLEHNTEAITKTSCTCPAGQGNSAACKHIAALLMALEEFARTGHLQQNQTCTDVLQTWHRPPKHTDRSMMYRPLKDIFKDNHSDRLPQIIDLPLNDLHKQMMNNSLNRGMHMTIHRSRYVMDMRNYFAEHSYAKNTISDATDPCAPGNSDNDSGWKNDT</sequence>
<dbReference type="Pfam" id="PF04434">
    <property type="entry name" value="SWIM"/>
    <property type="match status" value="1"/>
</dbReference>
<feature type="region of interest" description="Disordered" evidence="1">
    <location>
        <begin position="409"/>
        <end position="431"/>
    </location>
</feature>
<reference evidence="2 3" key="1">
    <citation type="submission" date="2017-06" db="EMBL/GenBank/DDBJ databases">
        <title>Aedes aegypti genome working group (AGWG) sequencing and assembly.</title>
        <authorList>
            <consortium name="Aedes aegypti Genome Working Group (AGWG)"/>
            <person name="Matthews B.J."/>
        </authorList>
    </citation>
    <scope>NUCLEOTIDE SEQUENCE [LARGE SCALE GENOMIC DNA]</scope>
    <source>
        <strain evidence="2 3">LVP_AGWG</strain>
    </source>
</reference>
<dbReference type="InterPro" id="IPR007527">
    <property type="entry name" value="Znf_SWIM"/>
</dbReference>
<dbReference type="OrthoDB" id="261614at2759"/>
<dbReference type="VEuPathDB" id="VectorBase:AAEL009562"/>
<dbReference type="Proteomes" id="UP000008820">
    <property type="component" value="Chromosome 1"/>
</dbReference>
<dbReference type="AlphaFoldDB" id="A0A1S4FMU4"/>
<keyword evidence="3" id="KW-1185">Reference proteome</keyword>
<dbReference type="InParanoid" id="A0A1S4FMU4"/>
<dbReference type="PROSITE" id="PS50966">
    <property type="entry name" value="ZF_SWIM"/>
    <property type="match status" value="1"/>
</dbReference>